<dbReference type="InterPro" id="IPR032135">
    <property type="entry name" value="DUF4817"/>
</dbReference>
<keyword evidence="4" id="KW-1185">Reference proteome</keyword>
<feature type="domain" description="DUF4817" evidence="1">
    <location>
        <begin position="5"/>
        <end position="55"/>
    </location>
</feature>
<name>A0A8X6RWA4_TRICX</name>
<accession>A0A8X6RWA4</accession>
<feature type="domain" description="Integrase p58-like C-terminal" evidence="2">
    <location>
        <begin position="225"/>
        <end position="242"/>
    </location>
</feature>
<reference evidence="3" key="1">
    <citation type="submission" date="2020-08" db="EMBL/GenBank/DDBJ databases">
        <title>Multicomponent nature underlies the extraordinary mechanical properties of spider dragline silk.</title>
        <authorList>
            <person name="Kono N."/>
            <person name="Nakamura H."/>
            <person name="Mori M."/>
            <person name="Yoshida Y."/>
            <person name="Ohtoshi R."/>
            <person name="Malay A.D."/>
            <person name="Moran D.A.P."/>
            <person name="Tomita M."/>
            <person name="Numata K."/>
            <person name="Arakawa K."/>
        </authorList>
    </citation>
    <scope>NUCLEOTIDE SEQUENCE</scope>
</reference>
<gene>
    <name evidence="3" type="primary">NCL1_32708</name>
    <name evidence="3" type="ORF">TNCV_4711301</name>
</gene>
<sequence length="247" mass="28625">MMLSQEQIAIVEFYFAMKSHYRVINAFQQKYPGETAPYTSMIILLVQRLRDTGSVVDRKRSGRAFIMKKKATDVETTLQRSPLKRPSVCINSITEFISLLKVMKGTHGCSKTAQCVTHHETVWKFSCELCHRRTVPKLFPGLVNSEFIFFGADILEDDYIGRLITRVGESRQLARIRTFEAQCRDKTRYDARHRSVSYRPRELVGVFTPVRKVGLSENLLKRCFGPYRVFRKLSDVTYEIEELEPSP</sequence>
<protein>
    <submittedName>
        <fullName evidence="3">DUF4817 domain-containing protein</fullName>
    </submittedName>
</protein>
<proteinExistence type="predicted"/>
<organism evidence="3 4">
    <name type="scientific">Trichonephila clavipes</name>
    <name type="common">Golden silk orbweaver</name>
    <name type="synonym">Nephila clavipes</name>
    <dbReference type="NCBI Taxonomy" id="2585209"/>
    <lineage>
        <taxon>Eukaryota</taxon>
        <taxon>Metazoa</taxon>
        <taxon>Ecdysozoa</taxon>
        <taxon>Arthropoda</taxon>
        <taxon>Chelicerata</taxon>
        <taxon>Arachnida</taxon>
        <taxon>Araneae</taxon>
        <taxon>Araneomorphae</taxon>
        <taxon>Entelegynae</taxon>
        <taxon>Araneoidea</taxon>
        <taxon>Nephilidae</taxon>
        <taxon>Trichonephila</taxon>
    </lineage>
</organism>
<dbReference type="InterPro" id="IPR054465">
    <property type="entry name" value="Integrase_p58-like_C"/>
</dbReference>
<dbReference type="Pfam" id="PF16087">
    <property type="entry name" value="DUF4817"/>
    <property type="match status" value="1"/>
</dbReference>
<comment type="caution">
    <text evidence="3">The sequence shown here is derived from an EMBL/GenBank/DDBJ whole genome shotgun (WGS) entry which is preliminary data.</text>
</comment>
<evidence type="ECO:0000313" key="4">
    <source>
        <dbReference type="Proteomes" id="UP000887159"/>
    </source>
</evidence>
<dbReference type="Pfam" id="PF22938">
    <property type="entry name" value="Integrase_p58_C"/>
    <property type="match status" value="1"/>
</dbReference>
<dbReference type="EMBL" id="BMAU01021219">
    <property type="protein sequence ID" value="GFY00328.1"/>
    <property type="molecule type" value="Genomic_DNA"/>
</dbReference>
<evidence type="ECO:0000313" key="3">
    <source>
        <dbReference type="EMBL" id="GFY00328.1"/>
    </source>
</evidence>
<evidence type="ECO:0000259" key="2">
    <source>
        <dbReference type="Pfam" id="PF22938"/>
    </source>
</evidence>
<dbReference type="AlphaFoldDB" id="A0A8X6RWA4"/>
<dbReference type="Proteomes" id="UP000887159">
    <property type="component" value="Unassembled WGS sequence"/>
</dbReference>
<evidence type="ECO:0000259" key="1">
    <source>
        <dbReference type="Pfam" id="PF16087"/>
    </source>
</evidence>